<protein>
    <submittedName>
        <fullName evidence="1">Uncharacterized protein</fullName>
    </submittedName>
</protein>
<name>A0ABQ7K6F6_9FUNG</name>
<dbReference type="EMBL" id="JAAAIM010000235">
    <property type="protein sequence ID" value="KAG0291571.1"/>
    <property type="molecule type" value="Genomic_DNA"/>
</dbReference>
<sequence length="107" mass="12238">MDLKDAVVAKKPDAFGHVTVKDMALWRFTIPVVTGNIHKPVFLDEVDHKMKRVPTDKMSELFKKKTLRRNSIRTTIKRPKGTFRLNPGFSFKYNTHTRNGGKGGRNA</sequence>
<proteinExistence type="predicted"/>
<accession>A0ABQ7K6F6</accession>
<reference evidence="1 2" key="1">
    <citation type="journal article" date="2020" name="Fungal Divers.">
        <title>Resolving the Mortierellaceae phylogeny through synthesis of multi-gene phylogenetics and phylogenomics.</title>
        <authorList>
            <person name="Vandepol N."/>
            <person name="Liber J."/>
            <person name="Desiro A."/>
            <person name="Na H."/>
            <person name="Kennedy M."/>
            <person name="Barry K."/>
            <person name="Grigoriev I.V."/>
            <person name="Miller A.N."/>
            <person name="O'Donnell K."/>
            <person name="Stajich J.E."/>
            <person name="Bonito G."/>
        </authorList>
    </citation>
    <scope>NUCLEOTIDE SEQUENCE [LARGE SCALE GENOMIC DNA]</scope>
    <source>
        <strain evidence="1 2">AD045</strain>
    </source>
</reference>
<keyword evidence="2" id="KW-1185">Reference proteome</keyword>
<feature type="non-terminal residue" evidence="1">
    <location>
        <position position="107"/>
    </location>
</feature>
<gene>
    <name evidence="1" type="ORF">BGZ96_005071</name>
</gene>
<dbReference type="Proteomes" id="UP001194696">
    <property type="component" value="Unassembled WGS sequence"/>
</dbReference>
<comment type="caution">
    <text evidence="1">The sequence shown here is derived from an EMBL/GenBank/DDBJ whole genome shotgun (WGS) entry which is preliminary data.</text>
</comment>
<organism evidence="1 2">
    <name type="scientific">Linnemannia gamsii</name>
    <dbReference type="NCBI Taxonomy" id="64522"/>
    <lineage>
        <taxon>Eukaryota</taxon>
        <taxon>Fungi</taxon>
        <taxon>Fungi incertae sedis</taxon>
        <taxon>Mucoromycota</taxon>
        <taxon>Mortierellomycotina</taxon>
        <taxon>Mortierellomycetes</taxon>
        <taxon>Mortierellales</taxon>
        <taxon>Mortierellaceae</taxon>
        <taxon>Linnemannia</taxon>
    </lineage>
</organism>
<evidence type="ECO:0000313" key="2">
    <source>
        <dbReference type="Proteomes" id="UP001194696"/>
    </source>
</evidence>
<evidence type="ECO:0000313" key="1">
    <source>
        <dbReference type="EMBL" id="KAG0291571.1"/>
    </source>
</evidence>